<evidence type="ECO:0000313" key="1">
    <source>
        <dbReference type="EMBL" id="AXI78234.1"/>
    </source>
</evidence>
<sequence>MRITNHSGSRASYAVRIDFTDSSGKTVESTVVGVRDLEPGRTATLLAFGSTATRTPTTPKVAQAQRT</sequence>
<organism evidence="1 2">
    <name type="scientific">Peterkaempfera bronchialis</name>
    <dbReference type="NCBI Taxonomy" id="2126346"/>
    <lineage>
        <taxon>Bacteria</taxon>
        <taxon>Bacillati</taxon>
        <taxon>Actinomycetota</taxon>
        <taxon>Actinomycetes</taxon>
        <taxon>Kitasatosporales</taxon>
        <taxon>Streptomycetaceae</taxon>
        <taxon>Peterkaempfera</taxon>
    </lineage>
</organism>
<protein>
    <submittedName>
        <fullName evidence="1">Uncharacterized protein</fullName>
    </submittedName>
</protein>
<keyword evidence="2" id="KW-1185">Reference proteome</keyword>
<dbReference type="EMBL" id="CP031264">
    <property type="protein sequence ID" value="AXI78234.1"/>
    <property type="molecule type" value="Genomic_DNA"/>
</dbReference>
<dbReference type="OrthoDB" id="4330829at2"/>
<dbReference type="Proteomes" id="UP000249340">
    <property type="component" value="Chromosome"/>
</dbReference>
<proteinExistence type="predicted"/>
<name>A0A345SWX9_9ACTN</name>
<reference evidence="2" key="1">
    <citation type="submission" date="2018-07" db="EMBL/GenBank/DDBJ databases">
        <title>Streptacidiphilus bronchialis DSM 106435 chromosome.</title>
        <authorList>
            <person name="Batra D."/>
            <person name="Gulvik C.A."/>
        </authorList>
    </citation>
    <scope>NUCLEOTIDE SEQUENCE [LARGE SCALE GENOMIC DNA]</scope>
    <source>
        <strain evidence="2">DSM 106435</strain>
    </source>
</reference>
<accession>A0A345SWX9</accession>
<dbReference type="AlphaFoldDB" id="A0A345SWX9"/>
<gene>
    <name evidence="1" type="ORF">C7M71_013060</name>
</gene>
<dbReference type="KEGG" id="stri:C7M71_013060"/>
<evidence type="ECO:0000313" key="2">
    <source>
        <dbReference type="Proteomes" id="UP000249340"/>
    </source>
</evidence>